<feature type="region of interest" description="Disordered" evidence="2">
    <location>
        <begin position="318"/>
        <end position="342"/>
    </location>
</feature>
<feature type="chain" id="PRO_5021759941" evidence="3">
    <location>
        <begin position="30"/>
        <end position="342"/>
    </location>
</feature>
<dbReference type="OrthoDB" id="3347322at2"/>
<keyword evidence="5" id="KW-0645">Protease</keyword>
<sequence length="342" mass="37054">MGKTRFVSVSSALSAFLVLAALLAAPAQAAPTSEQGGHGRVDPRPSTAKLAFELQRLRLFSRGAVEVSPIGRSNEGRPVWSARVGHGPLRILYLTQQHGNEPLGTPAALEFLREAGLGHSPYQRWLRSRVTVDIVVRANPDGHERDWRYNYAPEADPEFGEQGKGYDINRYHNPELAPEDNPATEAGLIQRHYAEFRPDIVVDYHMQGRYRDDEGKEITGSVKWPTHPEADPAAVSLSKQVTVVAAESMNAAGGNISQYPGGNYQGIARNAYGLRGSGSVLVELSAMPAEHEQAQIRRATFAMLAIARGTANGSLRKIDPAAAEKIPPRGDPIGRATRADSA</sequence>
<proteinExistence type="inferred from homology"/>
<dbReference type="GO" id="GO:0008270">
    <property type="term" value="F:zinc ion binding"/>
    <property type="evidence" value="ECO:0007669"/>
    <property type="project" value="InterPro"/>
</dbReference>
<dbReference type="SUPFAM" id="SSF53187">
    <property type="entry name" value="Zn-dependent exopeptidases"/>
    <property type="match status" value="1"/>
</dbReference>
<dbReference type="Pfam" id="PF00246">
    <property type="entry name" value="Peptidase_M14"/>
    <property type="match status" value="1"/>
</dbReference>
<reference evidence="5 6" key="1">
    <citation type="submission" date="2019-06" db="EMBL/GenBank/DDBJ databases">
        <title>Sequencing the genomes of 1000 actinobacteria strains.</title>
        <authorList>
            <person name="Klenk H.-P."/>
        </authorList>
    </citation>
    <scope>NUCLEOTIDE SEQUENCE [LARGE SCALE GENOMIC DNA]</scope>
    <source>
        <strain evidence="5 6">DSM 45679</strain>
    </source>
</reference>
<dbReference type="GO" id="GO:0004181">
    <property type="term" value="F:metallocarboxypeptidase activity"/>
    <property type="evidence" value="ECO:0007669"/>
    <property type="project" value="InterPro"/>
</dbReference>
<keyword evidence="6" id="KW-1185">Reference proteome</keyword>
<keyword evidence="5" id="KW-0378">Hydrolase</keyword>
<accession>A0A542DR48</accession>
<feature type="active site" description="Proton donor/acceptor" evidence="1">
    <location>
        <position position="283"/>
    </location>
</feature>
<keyword evidence="3" id="KW-0732">Signal</keyword>
<organism evidence="5 6">
    <name type="scientific">Amycolatopsis cihanbeyliensis</name>
    <dbReference type="NCBI Taxonomy" id="1128664"/>
    <lineage>
        <taxon>Bacteria</taxon>
        <taxon>Bacillati</taxon>
        <taxon>Actinomycetota</taxon>
        <taxon>Actinomycetes</taxon>
        <taxon>Pseudonocardiales</taxon>
        <taxon>Pseudonocardiaceae</taxon>
        <taxon>Amycolatopsis</taxon>
    </lineage>
</organism>
<dbReference type="EMBL" id="VFML01000001">
    <property type="protein sequence ID" value="TQJ05573.1"/>
    <property type="molecule type" value="Genomic_DNA"/>
</dbReference>
<name>A0A542DR48_AMYCI</name>
<evidence type="ECO:0000256" key="3">
    <source>
        <dbReference type="SAM" id="SignalP"/>
    </source>
</evidence>
<evidence type="ECO:0000259" key="4">
    <source>
        <dbReference type="PROSITE" id="PS52035"/>
    </source>
</evidence>
<dbReference type="RefSeq" id="WP_142001079.1">
    <property type="nucleotide sequence ID" value="NZ_VFML01000001.1"/>
</dbReference>
<evidence type="ECO:0000256" key="1">
    <source>
        <dbReference type="PROSITE-ProRule" id="PRU01379"/>
    </source>
</evidence>
<keyword evidence="5" id="KW-0121">Carboxypeptidase</keyword>
<evidence type="ECO:0000313" key="6">
    <source>
        <dbReference type="Proteomes" id="UP000320876"/>
    </source>
</evidence>
<dbReference type="SMART" id="SM00631">
    <property type="entry name" value="Zn_pept"/>
    <property type="match status" value="1"/>
</dbReference>
<protein>
    <submittedName>
        <fullName evidence="5">Zinc carboxypeptidase</fullName>
    </submittedName>
</protein>
<comment type="similarity">
    <text evidence="1">Belongs to the peptidase M14 family.</text>
</comment>
<dbReference type="Proteomes" id="UP000320876">
    <property type="component" value="Unassembled WGS sequence"/>
</dbReference>
<gene>
    <name evidence="5" type="ORF">FB471_5410</name>
</gene>
<evidence type="ECO:0000313" key="5">
    <source>
        <dbReference type="EMBL" id="TQJ05573.1"/>
    </source>
</evidence>
<comment type="caution">
    <text evidence="5">The sequence shown here is derived from an EMBL/GenBank/DDBJ whole genome shotgun (WGS) entry which is preliminary data.</text>
</comment>
<dbReference type="Gene3D" id="3.40.630.10">
    <property type="entry name" value="Zn peptidases"/>
    <property type="match status" value="1"/>
</dbReference>
<dbReference type="PROSITE" id="PS52035">
    <property type="entry name" value="PEPTIDASE_M14"/>
    <property type="match status" value="1"/>
</dbReference>
<feature type="signal peptide" evidence="3">
    <location>
        <begin position="1"/>
        <end position="29"/>
    </location>
</feature>
<feature type="domain" description="Peptidase M14" evidence="4">
    <location>
        <begin position="42"/>
        <end position="310"/>
    </location>
</feature>
<evidence type="ECO:0000256" key="2">
    <source>
        <dbReference type="SAM" id="MobiDB-lite"/>
    </source>
</evidence>
<dbReference type="GO" id="GO:0006508">
    <property type="term" value="P:proteolysis"/>
    <property type="evidence" value="ECO:0007669"/>
    <property type="project" value="InterPro"/>
</dbReference>
<dbReference type="AlphaFoldDB" id="A0A542DR48"/>
<dbReference type="InterPro" id="IPR000834">
    <property type="entry name" value="Peptidase_M14"/>
</dbReference>